<evidence type="ECO:0000256" key="1">
    <source>
        <dbReference type="SAM" id="MobiDB-lite"/>
    </source>
</evidence>
<evidence type="ECO:0000313" key="4">
    <source>
        <dbReference type="Proteomes" id="UP000276829"/>
    </source>
</evidence>
<reference evidence="3 4" key="1">
    <citation type="submission" date="2018-08" db="EMBL/GenBank/DDBJ databases">
        <title>Recombination of ecologically and evolutionarily significant loci maintains genetic cohesion in the Pseudomonas syringae species complex.</title>
        <authorList>
            <person name="Dillon M."/>
            <person name="Thakur S."/>
            <person name="Almeida R.N.D."/>
            <person name="Weir B.S."/>
            <person name="Guttman D.S."/>
        </authorList>
    </citation>
    <scope>NUCLEOTIDE SEQUENCE [LARGE SCALE GENOMIC DNA]</scope>
    <source>
        <strain evidence="3 4">ICMP 4324</strain>
    </source>
</reference>
<protein>
    <submittedName>
        <fullName evidence="3">Uncharacterized protein</fullName>
    </submittedName>
</protein>
<dbReference type="EMBL" id="RBON01000149">
    <property type="protein sequence ID" value="RMM69098.1"/>
    <property type="molecule type" value="Genomic_DNA"/>
</dbReference>
<comment type="caution">
    <text evidence="3">The sequence shown here is derived from an EMBL/GenBank/DDBJ whole genome shotgun (WGS) entry which is preliminary data.</text>
</comment>
<feature type="signal peptide" evidence="2">
    <location>
        <begin position="1"/>
        <end position="24"/>
    </location>
</feature>
<accession>A0A3M3G607</accession>
<feature type="region of interest" description="Disordered" evidence="1">
    <location>
        <begin position="95"/>
        <end position="173"/>
    </location>
</feature>
<feature type="compositionally biased region" description="Basic and acidic residues" evidence="1">
    <location>
        <begin position="162"/>
        <end position="173"/>
    </location>
</feature>
<sequence length="173" mass="18599">MKLAPLALSFTLLSGVGFCASAIAENYPVVGSETQQARDDQRSQILNEELATEKKSLERVNAELADAIKGQKTPEEVQGIAAKALSHTSNITSIQREIDGLSGKKTPSRKPAYVPAPVTKPQQQEATQADVDVPYWDVYRRKQSTPPAQAAADDSGSSDQPESDKEASSEQAE</sequence>
<feature type="compositionally biased region" description="Low complexity" evidence="1">
    <location>
        <begin position="146"/>
        <end position="160"/>
    </location>
</feature>
<feature type="chain" id="PRO_5018151434" evidence="2">
    <location>
        <begin position="25"/>
        <end position="173"/>
    </location>
</feature>
<organism evidence="3 4">
    <name type="scientific">Pseudomonas savastanoi pv. glycinea</name>
    <name type="common">Pseudomonas syringae pv. glycinea</name>
    <dbReference type="NCBI Taxonomy" id="318"/>
    <lineage>
        <taxon>Bacteria</taxon>
        <taxon>Pseudomonadati</taxon>
        <taxon>Pseudomonadota</taxon>
        <taxon>Gammaproteobacteria</taxon>
        <taxon>Pseudomonadales</taxon>
        <taxon>Pseudomonadaceae</taxon>
        <taxon>Pseudomonas</taxon>
    </lineage>
</organism>
<gene>
    <name evidence="3" type="ORF">ALQ73_200141</name>
</gene>
<name>A0A3M3G607_PSESG</name>
<dbReference type="RefSeq" id="WP_147463319.1">
    <property type="nucleotide sequence ID" value="NZ_RBON01000149.1"/>
</dbReference>
<dbReference type="Proteomes" id="UP000276829">
    <property type="component" value="Unassembled WGS sequence"/>
</dbReference>
<evidence type="ECO:0000313" key="3">
    <source>
        <dbReference type="EMBL" id="RMM69098.1"/>
    </source>
</evidence>
<keyword evidence="2" id="KW-0732">Signal</keyword>
<dbReference type="AlphaFoldDB" id="A0A3M3G607"/>
<evidence type="ECO:0000256" key="2">
    <source>
        <dbReference type="SAM" id="SignalP"/>
    </source>
</evidence>
<proteinExistence type="predicted"/>